<dbReference type="SMART" id="SM00883">
    <property type="entry name" value="Cpn10"/>
    <property type="match status" value="1"/>
</dbReference>
<evidence type="ECO:0000256" key="2">
    <source>
        <dbReference type="ARBA" id="ARBA00023186"/>
    </source>
</evidence>
<dbReference type="GO" id="GO:0051087">
    <property type="term" value="F:protein-folding chaperone binding"/>
    <property type="evidence" value="ECO:0007669"/>
    <property type="project" value="TreeGrafter"/>
</dbReference>
<proteinExistence type="inferred from homology"/>
<dbReference type="PANTHER" id="PTHR10772:SF63">
    <property type="entry name" value="20 KDA CHAPERONIN, CHLOROPLASTIC"/>
    <property type="match status" value="1"/>
</dbReference>
<dbReference type="Gene3D" id="2.30.33.40">
    <property type="entry name" value="GroES chaperonin"/>
    <property type="match status" value="1"/>
</dbReference>
<dbReference type="Pfam" id="PF00166">
    <property type="entry name" value="Cpn10"/>
    <property type="match status" value="1"/>
</dbReference>
<dbReference type="InterPro" id="IPR037124">
    <property type="entry name" value="Chaperonin_GroES_sf"/>
</dbReference>
<accession>A0A221S4B2</accession>
<keyword evidence="2" id="KW-0143">Chaperone</keyword>
<reference evidence="3" key="1">
    <citation type="submission" date="2016-03" db="EMBL/GenBank/DDBJ databases">
        <title>Novel chaperonins are prevalent in the virioplankton and link to viral biology and ecology.</title>
        <authorList>
            <person name="Marine R.L."/>
            <person name="Nasko D.J."/>
            <person name="Polson S.W."/>
            <person name="Wommack K.E."/>
        </authorList>
    </citation>
    <scope>NUCLEOTIDE SEQUENCE</scope>
</reference>
<dbReference type="GO" id="GO:0051082">
    <property type="term" value="F:unfolded protein binding"/>
    <property type="evidence" value="ECO:0007669"/>
    <property type="project" value="TreeGrafter"/>
</dbReference>
<dbReference type="CDD" id="cd00320">
    <property type="entry name" value="cpn10"/>
    <property type="match status" value="1"/>
</dbReference>
<dbReference type="PANTHER" id="PTHR10772">
    <property type="entry name" value="10 KDA HEAT SHOCK PROTEIN"/>
    <property type="match status" value="1"/>
</dbReference>
<dbReference type="GO" id="GO:0044183">
    <property type="term" value="F:protein folding chaperone"/>
    <property type="evidence" value="ECO:0007669"/>
    <property type="project" value="InterPro"/>
</dbReference>
<dbReference type="InterPro" id="IPR020818">
    <property type="entry name" value="Chaperonin_GroES"/>
</dbReference>
<dbReference type="GO" id="GO:0005524">
    <property type="term" value="F:ATP binding"/>
    <property type="evidence" value="ECO:0007669"/>
    <property type="project" value="InterPro"/>
</dbReference>
<dbReference type="EMBL" id="KU971176">
    <property type="protein sequence ID" value="ASN63770.1"/>
    <property type="molecule type" value="Genomic_DNA"/>
</dbReference>
<comment type="similarity">
    <text evidence="1">Belongs to the GroES chaperonin family.</text>
</comment>
<name>A0A221S4B2_9VIRU</name>
<dbReference type="InterPro" id="IPR011032">
    <property type="entry name" value="GroES-like_sf"/>
</dbReference>
<dbReference type="SUPFAM" id="SSF50129">
    <property type="entry name" value="GroES-like"/>
    <property type="match status" value="1"/>
</dbReference>
<evidence type="ECO:0000313" key="3">
    <source>
        <dbReference type="EMBL" id="ASN63770.1"/>
    </source>
</evidence>
<evidence type="ECO:0000256" key="1">
    <source>
        <dbReference type="ARBA" id="ARBA00006975"/>
    </source>
</evidence>
<organism evidence="3">
    <name type="scientific">uncultured virus</name>
    <dbReference type="NCBI Taxonomy" id="340016"/>
    <lineage>
        <taxon>Viruses</taxon>
        <taxon>environmental samples</taxon>
    </lineage>
</organism>
<protein>
    <submittedName>
        <fullName evidence="3">Co-chaperonin GroES</fullName>
    </submittedName>
</protein>
<gene>
    <name evidence="3" type="primary">groES</name>
</gene>
<dbReference type="GO" id="GO:0046872">
    <property type="term" value="F:metal ion binding"/>
    <property type="evidence" value="ECO:0007669"/>
    <property type="project" value="TreeGrafter"/>
</dbReference>
<dbReference type="PRINTS" id="PR00297">
    <property type="entry name" value="CHAPERONIN10"/>
</dbReference>
<sequence length="95" mass="10280">MGKERKSKFTLVPLNKRVAVEPFAPETVSAGGVIIPDKAQEKVGMDGQVAAVAADCETVKVGDHVLHNKYDGVEVVVDGVRYRMISEEDLLGKIE</sequence>